<dbReference type="EMBL" id="QGNW01001539">
    <property type="protein sequence ID" value="RVW37432.1"/>
    <property type="molecule type" value="Genomic_DNA"/>
</dbReference>
<comment type="caution">
    <text evidence="1">The sequence shown here is derived from an EMBL/GenBank/DDBJ whole genome shotgun (WGS) entry which is preliminary data.</text>
</comment>
<evidence type="ECO:0000313" key="2">
    <source>
        <dbReference type="Proteomes" id="UP000288805"/>
    </source>
</evidence>
<organism evidence="1 2">
    <name type="scientific">Vitis vinifera</name>
    <name type="common">Grape</name>
    <dbReference type="NCBI Taxonomy" id="29760"/>
    <lineage>
        <taxon>Eukaryota</taxon>
        <taxon>Viridiplantae</taxon>
        <taxon>Streptophyta</taxon>
        <taxon>Embryophyta</taxon>
        <taxon>Tracheophyta</taxon>
        <taxon>Spermatophyta</taxon>
        <taxon>Magnoliopsida</taxon>
        <taxon>eudicotyledons</taxon>
        <taxon>Gunneridae</taxon>
        <taxon>Pentapetalae</taxon>
        <taxon>rosids</taxon>
        <taxon>Vitales</taxon>
        <taxon>Vitaceae</taxon>
        <taxon>Viteae</taxon>
        <taxon>Vitis</taxon>
    </lineage>
</organism>
<dbReference type="Proteomes" id="UP000288805">
    <property type="component" value="Unassembled WGS sequence"/>
</dbReference>
<proteinExistence type="predicted"/>
<name>A0A438DPQ4_VITVI</name>
<dbReference type="AlphaFoldDB" id="A0A438DPQ4"/>
<accession>A0A438DPQ4</accession>
<sequence length="258" mass="28864">MVRSSWCSLWETCSLLPEPVLEISHTDDDIFLTGFTFDEVQTVEIEDFCRDFVAMSFDQHGSTVVLDIMRGMSYLPGMGLGRRQHGPSEFIAILDHDVPFGLGFIPTEADYQCMAHLRKERVRARLTHTPFDYPLRPYTRSLSDYFVRASESHAPSDGIIGGLSTTQEAELQRLLQQLQLSDEAPGPSASVLIAPPSPYRTSLMTLCFPDEIDDHRTFAEIGHVVDGAVPRDEYVDEMLVMSLSQTRGDSPAGARFTI</sequence>
<gene>
    <name evidence="1" type="ORF">CK203_081693</name>
</gene>
<reference evidence="1 2" key="1">
    <citation type="journal article" date="2018" name="PLoS Genet.">
        <title>Population sequencing reveals clonal diversity and ancestral inbreeding in the grapevine cultivar Chardonnay.</title>
        <authorList>
            <person name="Roach M.J."/>
            <person name="Johnson D.L."/>
            <person name="Bohlmann J."/>
            <person name="van Vuuren H.J."/>
            <person name="Jones S.J."/>
            <person name="Pretorius I.S."/>
            <person name="Schmidt S.A."/>
            <person name="Borneman A.R."/>
        </authorList>
    </citation>
    <scope>NUCLEOTIDE SEQUENCE [LARGE SCALE GENOMIC DNA]</scope>
    <source>
        <strain evidence="2">cv. Chardonnay</strain>
        <tissue evidence="1">Leaf</tissue>
    </source>
</reference>
<evidence type="ECO:0000313" key="1">
    <source>
        <dbReference type="EMBL" id="RVW37432.1"/>
    </source>
</evidence>
<protein>
    <submittedName>
        <fullName evidence="1">Uncharacterized protein</fullName>
    </submittedName>
</protein>